<evidence type="ECO:0000256" key="3">
    <source>
        <dbReference type="ARBA" id="ARBA00012438"/>
    </source>
</evidence>
<evidence type="ECO:0000256" key="1">
    <source>
        <dbReference type="ARBA" id="ARBA00000085"/>
    </source>
</evidence>
<keyword evidence="9" id="KW-0418">Kinase</keyword>
<dbReference type="InterPro" id="IPR036097">
    <property type="entry name" value="HisK_dim/P_sf"/>
</dbReference>
<dbReference type="Pfam" id="PF02518">
    <property type="entry name" value="HATPase_c"/>
    <property type="match status" value="1"/>
</dbReference>
<dbReference type="SUPFAM" id="SSF52172">
    <property type="entry name" value="CheY-like"/>
    <property type="match status" value="1"/>
</dbReference>
<evidence type="ECO:0000256" key="15">
    <source>
        <dbReference type="SAM" id="Phobius"/>
    </source>
</evidence>
<dbReference type="EC" id="2.7.13.3" evidence="3"/>
<reference evidence="18" key="1">
    <citation type="submission" date="2022-06" db="EMBL/GenBank/DDBJ databases">
        <title>Aeoliella straminimaris, a novel planctomycete from sediments.</title>
        <authorList>
            <person name="Vitorino I.R."/>
            <person name="Lage O.M."/>
        </authorList>
    </citation>
    <scope>NUCLEOTIDE SEQUENCE</scope>
    <source>
        <strain evidence="18">ICT_H6.2</strain>
    </source>
</reference>
<dbReference type="PANTHER" id="PTHR43047">
    <property type="entry name" value="TWO-COMPONENT HISTIDINE PROTEIN KINASE"/>
    <property type="match status" value="1"/>
</dbReference>
<evidence type="ECO:0000256" key="11">
    <source>
        <dbReference type="ARBA" id="ARBA00022989"/>
    </source>
</evidence>
<dbReference type="GO" id="GO:0005886">
    <property type="term" value="C:plasma membrane"/>
    <property type="evidence" value="ECO:0007669"/>
    <property type="project" value="UniProtKB-SubCell"/>
</dbReference>
<evidence type="ECO:0000259" key="17">
    <source>
        <dbReference type="PROSITE" id="PS50110"/>
    </source>
</evidence>
<feature type="domain" description="Histidine kinase" evidence="16">
    <location>
        <begin position="253"/>
        <end position="468"/>
    </location>
</feature>
<dbReference type="InterPro" id="IPR036890">
    <property type="entry name" value="HATPase_C_sf"/>
</dbReference>
<dbReference type="SMART" id="SM00387">
    <property type="entry name" value="HATPase_c"/>
    <property type="match status" value="1"/>
</dbReference>
<dbReference type="CDD" id="cd00082">
    <property type="entry name" value="HisKA"/>
    <property type="match status" value="1"/>
</dbReference>
<evidence type="ECO:0000256" key="6">
    <source>
        <dbReference type="ARBA" id="ARBA00022553"/>
    </source>
</evidence>
<organism evidence="18 19">
    <name type="scientific">Aeoliella straminimaris</name>
    <dbReference type="NCBI Taxonomy" id="2954799"/>
    <lineage>
        <taxon>Bacteria</taxon>
        <taxon>Pseudomonadati</taxon>
        <taxon>Planctomycetota</taxon>
        <taxon>Planctomycetia</taxon>
        <taxon>Pirellulales</taxon>
        <taxon>Lacipirellulaceae</taxon>
        <taxon>Aeoliella</taxon>
    </lineage>
</organism>
<dbReference type="AlphaFoldDB" id="A0A9X2JHM1"/>
<evidence type="ECO:0000256" key="2">
    <source>
        <dbReference type="ARBA" id="ARBA00004429"/>
    </source>
</evidence>
<dbReference type="Pfam" id="PF13675">
    <property type="entry name" value="PilJ"/>
    <property type="match status" value="1"/>
</dbReference>
<keyword evidence="19" id="KW-1185">Reference proteome</keyword>
<dbReference type="SMART" id="SM00448">
    <property type="entry name" value="REC"/>
    <property type="match status" value="1"/>
</dbReference>
<evidence type="ECO:0000256" key="12">
    <source>
        <dbReference type="ARBA" id="ARBA00023136"/>
    </source>
</evidence>
<name>A0A9X2JHM1_9BACT</name>
<dbReference type="PANTHER" id="PTHR43047:SF64">
    <property type="entry name" value="HISTIDINE KINASE CONTAINING CHEY-HOMOLOGOUS RECEIVER DOMAIN AND PAS DOMAIN-RELATED"/>
    <property type="match status" value="1"/>
</dbReference>
<dbReference type="InterPro" id="IPR005467">
    <property type="entry name" value="His_kinase_dom"/>
</dbReference>
<dbReference type="InterPro" id="IPR036641">
    <property type="entry name" value="HPT_dom_sf"/>
</dbReference>
<dbReference type="GO" id="GO:0005524">
    <property type="term" value="F:ATP binding"/>
    <property type="evidence" value="ECO:0007669"/>
    <property type="project" value="UniProtKB-KW"/>
</dbReference>
<feature type="domain" description="Response regulatory" evidence="17">
    <location>
        <begin position="493"/>
        <end position="607"/>
    </location>
</feature>
<keyword evidence="14" id="KW-0175">Coiled coil</keyword>
<feature type="coiled-coil region" evidence="14">
    <location>
        <begin position="219"/>
        <end position="246"/>
    </location>
</feature>
<evidence type="ECO:0000256" key="4">
    <source>
        <dbReference type="ARBA" id="ARBA00022475"/>
    </source>
</evidence>
<keyword evidence="12 15" id="KW-0472">Membrane</keyword>
<dbReference type="InterPro" id="IPR011006">
    <property type="entry name" value="CheY-like_superfamily"/>
</dbReference>
<keyword evidence="4" id="KW-1003">Cell membrane</keyword>
<dbReference type="Gene3D" id="3.30.565.10">
    <property type="entry name" value="Histidine kinase-like ATPase, C-terminal domain"/>
    <property type="match status" value="1"/>
</dbReference>
<evidence type="ECO:0000256" key="7">
    <source>
        <dbReference type="ARBA" id="ARBA00022679"/>
    </source>
</evidence>
<dbReference type="InterPro" id="IPR008207">
    <property type="entry name" value="Sig_transdc_His_kin_Hpt_dom"/>
</dbReference>
<dbReference type="SMART" id="SM00388">
    <property type="entry name" value="HisKA"/>
    <property type="match status" value="1"/>
</dbReference>
<dbReference type="SUPFAM" id="SSF47384">
    <property type="entry name" value="Homodimeric domain of signal transducing histidine kinase"/>
    <property type="match status" value="1"/>
</dbReference>
<evidence type="ECO:0000259" key="16">
    <source>
        <dbReference type="PROSITE" id="PS50109"/>
    </source>
</evidence>
<dbReference type="PROSITE" id="PS50109">
    <property type="entry name" value="HIS_KIN"/>
    <property type="match status" value="1"/>
</dbReference>
<evidence type="ECO:0000256" key="5">
    <source>
        <dbReference type="ARBA" id="ARBA00022519"/>
    </source>
</evidence>
<proteinExistence type="predicted"/>
<evidence type="ECO:0000256" key="14">
    <source>
        <dbReference type="SAM" id="Coils"/>
    </source>
</evidence>
<evidence type="ECO:0000256" key="9">
    <source>
        <dbReference type="ARBA" id="ARBA00022777"/>
    </source>
</evidence>
<dbReference type="Proteomes" id="UP001155241">
    <property type="component" value="Unassembled WGS sequence"/>
</dbReference>
<dbReference type="SUPFAM" id="SSF55874">
    <property type="entry name" value="ATPase domain of HSP90 chaperone/DNA topoisomerase II/histidine kinase"/>
    <property type="match status" value="1"/>
</dbReference>
<keyword evidence="11 15" id="KW-1133">Transmembrane helix</keyword>
<keyword evidence="10 18" id="KW-0067">ATP-binding</keyword>
<dbReference type="Gene3D" id="3.40.50.2300">
    <property type="match status" value="1"/>
</dbReference>
<keyword evidence="10 18" id="KW-0547">Nucleotide-binding</keyword>
<comment type="subcellular location">
    <subcellularLocation>
        <location evidence="2">Cell inner membrane</location>
        <topology evidence="2">Multi-pass membrane protein</topology>
    </subcellularLocation>
</comment>
<gene>
    <name evidence="18" type="ORF">NG895_16990</name>
</gene>
<evidence type="ECO:0000313" key="19">
    <source>
        <dbReference type="Proteomes" id="UP001155241"/>
    </source>
</evidence>
<dbReference type="FunFam" id="3.30.565.10:FF:000010">
    <property type="entry name" value="Sensor histidine kinase RcsC"/>
    <property type="match status" value="1"/>
</dbReference>
<evidence type="ECO:0000256" key="13">
    <source>
        <dbReference type="PROSITE-ProRule" id="PRU00169"/>
    </source>
</evidence>
<dbReference type="InterPro" id="IPR029095">
    <property type="entry name" value="NarX-like_N"/>
</dbReference>
<comment type="catalytic activity">
    <reaction evidence="1">
        <text>ATP + protein L-histidine = ADP + protein N-phospho-L-histidine.</text>
        <dbReference type="EC" id="2.7.13.3"/>
    </reaction>
</comment>
<feature type="modified residue" description="4-aspartylphosphate" evidence="13">
    <location>
        <position position="542"/>
    </location>
</feature>
<dbReference type="GO" id="GO:0000155">
    <property type="term" value="F:phosphorelay sensor kinase activity"/>
    <property type="evidence" value="ECO:0007669"/>
    <property type="project" value="InterPro"/>
</dbReference>
<evidence type="ECO:0000256" key="8">
    <source>
        <dbReference type="ARBA" id="ARBA00022692"/>
    </source>
</evidence>
<dbReference type="InterPro" id="IPR001789">
    <property type="entry name" value="Sig_transdc_resp-reg_receiver"/>
</dbReference>
<dbReference type="CDD" id="cd17546">
    <property type="entry name" value="REC_hyHK_CKI1_RcsC-like"/>
    <property type="match status" value="1"/>
</dbReference>
<keyword evidence="7" id="KW-0808">Transferase</keyword>
<evidence type="ECO:0000313" key="18">
    <source>
        <dbReference type="EMBL" id="MCO6045597.1"/>
    </source>
</evidence>
<dbReference type="Gene3D" id="1.20.120.160">
    <property type="entry name" value="HPT domain"/>
    <property type="match status" value="1"/>
</dbReference>
<feature type="transmembrane region" description="Helical" evidence="15">
    <location>
        <begin position="20"/>
        <end position="42"/>
    </location>
</feature>
<dbReference type="PRINTS" id="PR00344">
    <property type="entry name" value="BCTRLSENSOR"/>
</dbReference>
<sequence>MISLASQNRSTPTTPEGRRLTVLYIFALSAVAILSIGAQWLIQQQLTRGEGDSQIVNIAGRQRMLSQRLAKTALQINKSESAQQSPMVVELQETLNEWEDNHLGLQTLAPAGLLHEENSEAVQELFASIRPDFEAMRQSATSIVDQTGSSDDIRQPVAVIERHEGRFLEGMDRIVSQYVEEAEAKVTRLRRLEFTLLVLTLSILSAEGLLIFRPAVRRIENAVAHLATLSERLRTARDQAEQANAAKTRFLANVSHELRTPMTAVLGMTEMARTTNNETKQQEYLAIIEEAGTSLLGLLNDLIDLAAIDANELKLQVAEFEPARLCKRVAAMMQPEATAKGLQLTDEVDDTGLRVMGDERRVQQVLLNLVANAIKCTPVGSVAIRCLATPADEGRVCLTWEVEDTGIGIEASEQQRIFEPFTRLHDTDSSGKKGVGLGLAICRRITAAMNATIDVVSQVGQGTTVRFSCNFWVAHNEEAPHPAPQFHQLQTLRILVVEDTELNQKLFRELLEREGHRVTTANSGEQAIDIYQQESFDCTLIDLQLPGIDGIETARTLRAIDARRGRTSTPQVNLTAHAAPQHADVFAAMLTKPITRDRLLQTLDNVLGDTRESTNTSSDTCPMDESFYQELASTYLEVAPQQFAEVDQAVAEGSLQAASIVVHRLRGQVAYFESGPLLRQLQQLEDDCSRGRRNAAVGCWPVIKEQLHTLCDTLRQECSPNSPSSPR</sequence>
<dbReference type="Pfam" id="PF01627">
    <property type="entry name" value="Hpt"/>
    <property type="match status" value="1"/>
</dbReference>
<dbReference type="Pfam" id="PF00072">
    <property type="entry name" value="Response_reg"/>
    <property type="match status" value="1"/>
</dbReference>
<dbReference type="EMBL" id="JAMXLR010000058">
    <property type="protein sequence ID" value="MCO6045597.1"/>
    <property type="molecule type" value="Genomic_DNA"/>
</dbReference>
<dbReference type="RefSeq" id="WP_252853713.1">
    <property type="nucleotide sequence ID" value="NZ_JAMXLR010000058.1"/>
</dbReference>
<dbReference type="Pfam" id="PF00512">
    <property type="entry name" value="HisKA"/>
    <property type="match status" value="1"/>
</dbReference>
<protein>
    <recommendedName>
        <fullName evidence="3">histidine kinase</fullName>
        <ecNumber evidence="3">2.7.13.3</ecNumber>
    </recommendedName>
</protein>
<dbReference type="InterPro" id="IPR003594">
    <property type="entry name" value="HATPase_dom"/>
</dbReference>
<dbReference type="InterPro" id="IPR004358">
    <property type="entry name" value="Sig_transdc_His_kin-like_C"/>
</dbReference>
<dbReference type="InterPro" id="IPR003661">
    <property type="entry name" value="HisK_dim/P_dom"/>
</dbReference>
<keyword evidence="8 15" id="KW-0812">Transmembrane</keyword>
<keyword evidence="5" id="KW-0997">Cell inner membrane</keyword>
<dbReference type="CDD" id="cd16922">
    <property type="entry name" value="HATPase_EvgS-ArcB-TorS-like"/>
    <property type="match status" value="1"/>
</dbReference>
<dbReference type="PROSITE" id="PS50110">
    <property type="entry name" value="RESPONSE_REGULATORY"/>
    <property type="match status" value="1"/>
</dbReference>
<dbReference type="SUPFAM" id="SSF47226">
    <property type="entry name" value="Histidine-containing phosphotransfer domain, HPT domain"/>
    <property type="match status" value="1"/>
</dbReference>
<keyword evidence="6 13" id="KW-0597">Phosphoprotein</keyword>
<dbReference type="Gene3D" id="1.10.287.130">
    <property type="match status" value="1"/>
</dbReference>
<accession>A0A9X2JHM1</accession>
<evidence type="ECO:0000256" key="10">
    <source>
        <dbReference type="ARBA" id="ARBA00022840"/>
    </source>
</evidence>
<comment type="caution">
    <text evidence="18">The sequence shown here is derived from an EMBL/GenBank/DDBJ whole genome shotgun (WGS) entry which is preliminary data.</text>
</comment>